<organism evidence="3 4">
    <name type="scientific">Tianweitania populi</name>
    <dbReference type="NCBI Taxonomy" id="1607949"/>
    <lineage>
        <taxon>Bacteria</taxon>
        <taxon>Pseudomonadati</taxon>
        <taxon>Pseudomonadota</taxon>
        <taxon>Alphaproteobacteria</taxon>
        <taxon>Hyphomicrobiales</taxon>
        <taxon>Phyllobacteriaceae</taxon>
        <taxon>Tianweitania</taxon>
    </lineage>
</organism>
<evidence type="ECO:0000313" key="4">
    <source>
        <dbReference type="Proteomes" id="UP000630142"/>
    </source>
</evidence>
<dbReference type="EMBL" id="BMZQ01000001">
    <property type="protein sequence ID" value="GHD10482.1"/>
    <property type="molecule type" value="Genomic_DNA"/>
</dbReference>
<comment type="caution">
    <text evidence="3">The sequence shown here is derived from an EMBL/GenBank/DDBJ whole genome shotgun (WGS) entry which is preliminary data.</text>
</comment>
<accession>A0A8J3DXL4</accession>
<keyword evidence="2" id="KW-0732">Signal</keyword>
<dbReference type="RefSeq" id="WP_189502556.1">
    <property type="nucleotide sequence ID" value="NZ_BMZQ01000001.1"/>
</dbReference>
<keyword evidence="4" id="KW-1185">Reference proteome</keyword>
<dbReference type="Proteomes" id="UP000630142">
    <property type="component" value="Unassembled WGS sequence"/>
</dbReference>
<feature type="chain" id="PRO_5035310209" description="ABC transporter substrate-binding protein" evidence="2">
    <location>
        <begin position="19"/>
        <end position="54"/>
    </location>
</feature>
<evidence type="ECO:0000313" key="3">
    <source>
        <dbReference type="EMBL" id="GHD10482.1"/>
    </source>
</evidence>
<reference evidence="3" key="1">
    <citation type="journal article" date="2014" name="Int. J. Syst. Evol. Microbiol.">
        <title>Complete genome sequence of Corynebacterium casei LMG S-19264T (=DSM 44701T), isolated from a smear-ripened cheese.</title>
        <authorList>
            <consortium name="US DOE Joint Genome Institute (JGI-PGF)"/>
            <person name="Walter F."/>
            <person name="Albersmeier A."/>
            <person name="Kalinowski J."/>
            <person name="Ruckert C."/>
        </authorList>
    </citation>
    <scope>NUCLEOTIDE SEQUENCE</scope>
    <source>
        <strain evidence="3">KCTC 42249</strain>
    </source>
</reference>
<evidence type="ECO:0008006" key="5">
    <source>
        <dbReference type="Google" id="ProtNLM"/>
    </source>
</evidence>
<feature type="region of interest" description="Disordered" evidence="1">
    <location>
        <begin position="21"/>
        <end position="54"/>
    </location>
</feature>
<reference evidence="3" key="2">
    <citation type="submission" date="2020-09" db="EMBL/GenBank/DDBJ databases">
        <authorList>
            <person name="Sun Q."/>
            <person name="Kim S."/>
        </authorList>
    </citation>
    <scope>NUCLEOTIDE SEQUENCE</scope>
    <source>
        <strain evidence="3">KCTC 42249</strain>
    </source>
</reference>
<evidence type="ECO:0000256" key="1">
    <source>
        <dbReference type="SAM" id="MobiDB-lite"/>
    </source>
</evidence>
<protein>
    <recommendedName>
        <fullName evidence="5">ABC transporter substrate-binding protein</fullName>
    </recommendedName>
</protein>
<proteinExistence type="predicted"/>
<sequence length="54" mass="5316">MKKLLSSAAIATMILATAACTTGSGSRSQTDTQSGGSTATAERAEKGVPTQAAE</sequence>
<feature type="compositionally biased region" description="Polar residues" evidence="1">
    <location>
        <begin position="21"/>
        <end position="40"/>
    </location>
</feature>
<feature type="signal peptide" evidence="2">
    <location>
        <begin position="1"/>
        <end position="18"/>
    </location>
</feature>
<dbReference type="AlphaFoldDB" id="A0A8J3DXL4"/>
<gene>
    <name evidence="3" type="ORF">GCM10016234_12390</name>
</gene>
<evidence type="ECO:0000256" key="2">
    <source>
        <dbReference type="SAM" id="SignalP"/>
    </source>
</evidence>
<dbReference type="PROSITE" id="PS51257">
    <property type="entry name" value="PROKAR_LIPOPROTEIN"/>
    <property type="match status" value="1"/>
</dbReference>
<name>A0A8J3DXL4_9HYPH</name>